<dbReference type="EC" id="1.2.1.84" evidence="1"/>
<keyword evidence="4" id="KW-1185">Reference proteome</keyword>
<name>A0ABQ9GSH0_9NEOP</name>
<comment type="function">
    <text evidence="1">Catalyzes the reduction of fatty acyl-CoA to fatty alcohols.</text>
</comment>
<keyword evidence="1" id="KW-0560">Oxidoreductase</keyword>
<dbReference type="Proteomes" id="UP001159363">
    <property type="component" value="Chromosome 8"/>
</dbReference>
<evidence type="ECO:0000313" key="4">
    <source>
        <dbReference type="Proteomes" id="UP001159363"/>
    </source>
</evidence>
<gene>
    <name evidence="3" type="ORF">PR048_022881</name>
</gene>
<sequence>MRNIIVSILGDLDVHSFYQNCEVLVTRATGFLGKLTVEKVLRSCPGVRRVHLLVRTKKGLSVEQRKKVLLDNVISAAGSIAVGQYFKDISLGSEPTAFNLTEAMHWRPCE</sequence>
<keyword evidence="1" id="KW-0443">Lipid metabolism</keyword>
<protein>
    <recommendedName>
        <fullName evidence="1">Fatty acyl-CoA reductase</fullName>
        <ecNumber evidence="1">1.2.1.84</ecNumber>
    </recommendedName>
</protein>
<dbReference type="Gene3D" id="3.40.50.720">
    <property type="entry name" value="NAD(P)-binding Rossmann-like Domain"/>
    <property type="match status" value="1"/>
</dbReference>
<keyword evidence="1" id="KW-0521">NADP</keyword>
<accession>A0ABQ9GSH0</accession>
<feature type="domain" description="Thioester reductase (TE)" evidence="2">
    <location>
        <begin position="25"/>
        <end position="69"/>
    </location>
</feature>
<organism evidence="3 4">
    <name type="scientific">Dryococelus australis</name>
    <dbReference type="NCBI Taxonomy" id="614101"/>
    <lineage>
        <taxon>Eukaryota</taxon>
        <taxon>Metazoa</taxon>
        <taxon>Ecdysozoa</taxon>
        <taxon>Arthropoda</taxon>
        <taxon>Hexapoda</taxon>
        <taxon>Insecta</taxon>
        <taxon>Pterygota</taxon>
        <taxon>Neoptera</taxon>
        <taxon>Polyneoptera</taxon>
        <taxon>Phasmatodea</taxon>
        <taxon>Verophasmatodea</taxon>
        <taxon>Anareolatae</taxon>
        <taxon>Phasmatidae</taxon>
        <taxon>Eurycanthinae</taxon>
        <taxon>Dryococelus</taxon>
    </lineage>
</organism>
<dbReference type="PANTHER" id="PTHR11011">
    <property type="entry name" value="MALE STERILITY PROTEIN 2-RELATED"/>
    <property type="match status" value="1"/>
</dbReference>
<comment type="catalytic activity">
    <reaction evidence="1">
        <text>a long-chain fatty acyl-CoA + 2 NADPH + 2 H(+) = a long-chain primary fatty alcohol + 2 NADP(+) + CoA</text>
        <dbReference type="Rhea" id="RHEA:52716"/>
        <dbReference type="ChEBI" id="CHEBI:15378"/>
        <dbReference type="ChEBI" id="CHEBI:57287"/>
        <dbReference type="ChEBI" id="CHEBI:57783"/>
        <dbReference type="ChEBI" id="CHEBI:58349"/>
        <dbReference type="ChEBI" id="CHEBI:77396"/>
        <dbReference type="ChEBI" id="CHEBI:83139"/>
        <dbReference type="EC" id="1.2.1.84"/>
    </reaction>
</comment>
<comment type="similarity">
    <text evidence="1">Belongs to the fatty acyl-CoA reductase family.</text>
</comment>
<dbReference type="InterPro" id="IPR026055">
    <property type="entry name" value="FAR"/>
</dbReference>
<dbReference type="Pfam" id="PF07993">
    <property type="entry name" value="NAD_binding_4"/>
    <property type="match status" value="1"/>
</dbReference>
<dbReference type="PANTHER" id="PTHR11011:SF116">
    <property type="entry name" value="FATTY ACYL-COA REDUCTASE CG5065-RELATED"/>
    <property type="match status" value="1"/>
</dbReference>
<comment type="caution">
    <text evidence="3">The sequence shown here is derived from an EMBL/GenBank/DDBJ whole genome shotgun (WGS) entry which is preliminary data.</text>
</comment>
<evidence type="ECO:0000313" key="3">
    <source>
        <dbReference type="EMBL" id="KAJ8874991.1"/>
    </source>
</evidence>
<proteinExistence type="inferred from homology"/>
<evidence type="ECO:0000256" key="1">
    <source>
        <dbReference type="RuleBase" id="RU363097"/>
    </source>
</evidence>
<keyword evidence="1" id="KW-0444">Lipid biosynthesis</keyword>
<dbReference type="SUPFAM" id="SSF51735">
    <property type="entry name" value="NAD(P)-binding Rossmann-fold domains"/>
    <property type="match status" value="1"/>
</dbReference>
<reference evidence="3 4" key="1">
    <citation type="submission" date="2023-02" db="EMBL/GenBank/DDBJ databases">
        <title>LHISI_Scaffold_Assembly.</title>
        <authorList>
            <person name="Stuart O.P."/>
            <person name="Cleave R."/>
            <person name="Magrath M.J.L."/>
            <person name="Mikheyev A.S."/>
        </authorList>
    </citation>
    <scope>NUCLEOTIDE SEQUENCE [LARGE SCALE GENOMIC DNA]</scope>
    <source>
        <strain evidence="3">Daus_M_001</strain>
        <tissue evidence="3">Leg muscle</tissue>
    </source>
</reference>
<evidence type="ECO:0000259" key="2">
    <source>
        <dbReference type="Pfam" id="PF07993"/>
    </source>
</evidence>
<dbReference type="InterPro" id="IPR013120">
    <property type="entry name" value="FAR_NAD-bd"/>
</dbReference>
<dbReference type="EMBL" id="JARBHB010000009">
    <property type="protein sequence ID" value="KAJ8874991.1"/>
    <property type="molecule type" value="Genomic_DNA"/>
</dbReference>
<dbReference type="InterPro" id="IPR036291">
    <property type="entry name" value="NAD(P)-bd_dom_sf"/>
</dbReference>